<reference evidence="2 3" key="1">
    <citation type="journal article" date="2006" name="J. Bacteriol.">
        <title>Complete genome sequence of the dehalorespiring bacterium Desulfitobacterium hafniense Y51 and comparison with Dehalococcoides ethenogenes 195.</title>
        <authorList>
            <person name="Nonaka H."/>
            <person name="Keresztes G."/>
            <person name="Shinoda Y."/>
            <person name="Ikenaga Y."/>
            <person name="Abe M."/>
            <person name="Naito K."/>
            <person name="Inatomi K."/>
            <person name="Furukawa K."/>
            <person name="Inui M."/>
            <person name="Yukawa H."/>
        </authorList>
    </citation>
    <scope>NUCLEOTIDE SEQUENCE [LARGE SCALE GENOMIC DNA]</scope>
    <source>
        <strain evidence="2 3">Y51</strain>
    </source>
</reference>
<dbReference type="InterPro" id="IPR010982">
    <property type="entry name" value="Lambda_DNA-bd_dom_sf"/>
</dbReference>
<dbReference type="AlphaFoldDB" id="Q24SD1"/>
<dbReference type="STRING" id="138119.DSY3272"/>
<dbReference type="Pfam" id="PF01381">
    <property type="entry name" value="HTH_3"/>
    <property type="match status" value="1"/>
</dbReference>
<protein>
    <recommendedName>
        <fullName evidence="1">HTH cro/C1-type domain-containing protein</fullName>
    </recommendedName>
</protein>
<accession>Q24SD1</accession>
<dbReference type="CDD" id="cd00093">
    <property type="entry name" value="HTH_XRE"/>
    <property type="match status" value="1"/>
</dbReference>
<dbReference type="KEGG" id="dsy:DSY3272"/>
<name>Q24SD1_DESHY</name>
<evidence type="ECO:0000313" key="2">
    <source>
        <dbReference type="EMBL" id="BAE85061.1"/>
    </source>
</evidence>
<dbReference type="Proteomes" id="UP000001946">
    <property type="component" value="Chromosome"/>
</dbReference>
<keyword evidence="3" id="KW-1185">Reference proteome</keyword>
<sequence length="98" mass="11573">MCAILFAILYIMKGIAQMERDNNLREWRLANGMTLKELARRTGLDYRYLSQLERGLRKGTPNTWIKLRKSCRCLLKLSFLMNLRKPERSIHVLGKYIA</sequence>
<dbReference type="eggNOG" id="COG1396">
    <property type="taxonomic scope" value="Bacteria"/>
</dbReference>
<proteinExistence type="predicted"/>
<gene>
    <name evidence="2" type="ordered locus">DSY3272</name>
</gene>
<organism evidence="2 3">
    <name type="scientific">Desulfitobacterium hafniense (strain Y51)</name>
    <dbReference type="NCBI Taxonomy" id="138119"/>
    <lineage>
        <taxon>Bacteria</taxon>
        <taxon>Bacillati</taxon>
        <taxon>Bacillota</taxon>
        <taxon>Clostridia</taxon>
        <taxon>Eubacteriales</taxon>
        <taxon>Desulfitobacteriaceae</taxon>
        <taxon>Desulfitobacterium</taxon>
    </lineage>
</organism>
<evidence type="ECO:0000259" key="1">
    <source>
        <dbReference type="PROSITE" id="PS50943"/>
    </source>
</evidence>
<dbReference type="HOGENOM" id="CLU_2329178_0_0_9"/>
<feature type="domain" description="HTH cro/C1-type" evidence="1">
    <location>
        <begin position="24"/>
        <end position="80"/>
    </location>
</feature>
<dbReference type="Gene3D" id="1.10.260.40">
    <property type="entry name" value="lambda repressor-like DNA-binding domains"/>
    <property type="match status" value="1"/>
</dbReference>
<dbReference type="SMART" id="SM00530">
    <property type="entry name" value="HTH_XRE"/>
    <property type="match status" value="1"/>
</dbReference>
<dbReference type="PROSITE" id="PS50943">
    <property type="entry name" value="HTH_CROC1"/>
    <property type="match status" value="1"/>
</dbReference>
<dbReference type="EMBL" id="AP008230">
    <property type="protein sequence ID" value="BAE85061.1"/>
    <property type="molecule type" value="Genomic_DNA"/>
</dbReference>
<dbReference type="InterPro" id="IPR001387">
    <property type="entry name" value="Cro/C1-type_HTH"/>
</dbReference>
<evidence type="ECO:0000313" key="3">
    <source>
        <dbReference type="Proteomes" id="UP000001946"/>
    </source>
</evidence>
<dbReference type="GO" id="GO:0003677">
    <property type="term" value="F:DNA binding"/>
    <property type="evidence" value="ECO:0007669"/>
    <property type="project" value="InterPro"/>
</dbReference>
<dbReference type="SUPFAM" id="SSF47413">
    <property type="entry name" value="lambda repressor-like DNA-binding domains"/>
    <property type="match status" value="1"/>
</dbReference>